<dbReference type="Gene3D" id="3.30.565.10">
    <property type="entry name" value="Histidine kinase-like ATPase, C-terminal domain"/>
    <property type="match status" value="1"/>
</dbReference>
<keyword evidence="2" id="KW-1185">Reference proteome</keyword>
<dbReference type="PANTHER" id="PTHR35526">
    <property type="entry name" value="ANTI-SIGMA-F FACTOR RSBW-RELATED"/>
    <property type="match status" value="1"/>
</dbReference>
<keyword evidence="1" id="KW-0547">Nucleotide-binding</keyword>
<keyword evidence="1" id="KW-0067">ATP-binding</keyword>
<evidence type="ECO:0000313" key="1">
    <source>
        <dbReference type="EMBL" id="MDT0544428.1"/>
    </source>
</evidence>
<dbReference type="SUPFAM" id="SSF55874">
    <property type="entry name" value="ATPase domain of HSP90 chaperone/DNA topoisomerase II/histidine kinase"/>
    <property type="match status" value="1"/>
</dbReference>
<dbReference type="GO" id="GO:0005524">
    <property type="term" value="F:ATP binding"/>
    <property type="evidence" value="ECO:0007669"/>
    <property type="project" value="UniProtKB-KW"/>
</dbReference>
<dbReference type="Proteomes" id="UP001180754">
    <property type="component" value="Unassembled WGS sequence"/>
</dbReference>
<dbReference type="RefSeq" id="WP_311724866.1">
    <property type="nucleotide sequence ID" value="NZ_JAVRFD010000007.1"/>
</dbReference>
<comment type="caution">
    <text evidence="1">The sequence shown here is derived from an EMBL/GenBank/DDBJ whole genome shotgun (WGS) entry which is preliminary data.</text>
</comment>
<proteinExistence type="predicted"/>
<reference evidence="1" key="1">
    <citation type="submission" date="2024-05" db="EMBL/GenBank/DDBJ databases">
        <title>30 novel species of actinomycetes from the DSMZ collection.</title>
        <authorList>
            <person name="Nouioui I."/>
        </authorList>
    </citation>
    <scope>NUCLEOTIDE SEQUENCE</scope>
    <source>
        <strain evidence="1">DSM 41529</strain>
    </source>
</reference>
<accession>A0ABU2XES8</accession>
<dbReference type="EMBL" id="JAVRFD010000007">
    <property type="protein sequence ID" value="MDT0544428.1"/>
    <property type="molecule type" value="Genomic_DNA"/>
</dbReference>
<gene>
    <name evidence="1" type="ORF">RND15_17210</name>
</gene>
<protein>
    <submittedName>
        <fullName evidence="1">ATP-binding protein</fullName>
    </submittedName>
</protein>
<dbReference type="InterPro" id="IPR036890">
    <property type="entry name" value="HATPase_C_sf"/>
</dbReference>
<organism evidence="1 2">
    <name type="scientific">Streptomyces lonegramiae</name>
    <dbReference type="NCBI Taxonomy" id="3075524"/>
    <lineage>
        <taxon>Bacteria</taxon>
        <taxon>Bacillati</taxon>
        <taxon>Actinomycetota</taxon>
        <taxon>Actinomycetes</taxon>
        <taxon>Kitasatosporales</taxon>
        <taxon>Streptomycetaceae</taxon>
        <taxon>Streptomyces</taxon>
    </lineage>
</organism>
<dbReference type="CDD" id="cd16936">
    <property type="entry name" value="HATPase_RsbW-like"/>
    <property type="match status" value="1"/>
</dbReference>
<evidence type="ECO:0000313" key="2">
    <source>
        <dbReference type="Proteomes" id="UP001180754"/>
    </source>
</evidence>
<name>A0ABU2XES8_9ACTN</name>
<dbReference type="PANTHER" id="PTHR35526:SF3">
    <property type="entry name" value="ANTI-SIGMA-F FACTOR RSBW"/>
    <property type="match status" value="1"/>
</dbReference>
<dbReference type="InterPro" id="IPR050267">
    <property type="entry name" value="Anti-sigma-factor_SerPK"/>
</dbReference>
<sequence>MGERSYVLVTERYPCRADAVGRARDLAVQAYAAIPWIDHEIIRLLVSESTTNAVLHSGGGEFDLICHSPCDGAIQIELHDRSAKEPERRTHAVLDSHGRGLELLDLLAPGWSVETTLTGKGLIFTLEGDGTA</sequence>